<dbReference type="CDD" id="cd00590">
    <property type="entry name" value="RRM_SF"/>
    <property type="match status" value="1"/>
</dbReference>
<feature type="compositionally biased region" description="Acidic residues" evidence="6">
    <location>
        <begin position="454"/>
        <end position="467"/>
    </location>
</feature>
<feature type="domain" description="RRM" evidence="7">
    <location>
        <begin position="221"/>
        <end position="306"/>
    </location>
</feature>
<dbReference type="AlphaFoldDB" id="A0A9W8BAK4"/>
<feature type="region of interest" description="Disordered" evidence="6">
    <location>
        <begin position="817"/>
        <end position="903"/>
    </location>
</feature>
<feature type="compositionally biased region" description="Basic and acidic residues" evidence="6">
    <location>
        <begin position="398"/>
        <end position="412"/>
    </location>
</feature>
<evidence type="ECO:0000256" key="3">
    <source>
        <dbReference type="ARBA" id="ARBA00022884"/>
    </source>
</evidence>
<comment type="caution">
    <text evidence="8">The sequence shown here is derived from an EMBL/GenBank/DDBJ whole genome shotgun (WGS) entry which is preliminary data.</text>
</comment>
<accession>A0A9W8BAK4</accession>
<evidence type="ECO:0000256" key="2">
    <source>
        <dbReference type="ARBA" id="ARBA00022737"/>
    </source>
</evidence>
<keyword evidence="3 5" id="KW-0694">RNA-binding</keyword>
<dbReference type="InterPro" id="IPR012677">
    <property type="entry name" value="Nucleotide-bd_a/b_plait_sf"/>
</dbReference>
<dbReference type="SMART" id="SM00360">
    <property type="entry name" value="RRM"/>
    <property type="match status" value="5"/>
</dbReference>
<reference evidence="8" key="1">
    <citation type="submission" date="2022-07" db="EMBL/GenBank/DDBJ databases">
        <title>Phylogenomic reconstructions and comparative analyses of Kickxellomycotina fungi.</title>
        <authorList>
            <person name="Reynolds N.K."/>
            <person name="Stajich J.E."/>
            <person name="Barry K."/>
            <person name="Grigoriev I.V."/>
            <person name="Crous P."/>
            <person name="Smith M.E."/>
        </authorList>
    </citation>
    <scope>NUCLEOTIDE SEQUENCE</scope>
    <source>
        <strain evidence="8">IMI 214461</strain>
    </source>
</reference>
<feature type="compositionally biased region" description="Basic and acidic residues" evidence="6">
    <location>
        <begin position="86"/>
        <end position="126"/>
    </location>
</feature>
<evidence type="ECO:0000256" key="4">
    <source>
        <dbReference type="ARBA" id="ARBA00023242"/>
    </source>
</evidence>
<dbReference type="InterPro" id="IPR051945">
    <property type="entry name" value="RRM_MRD1_RNA_proc_ribogen"/>
</dbReference>
<dbReference type="PROSITE" id="PS50102">
    <property type="entry name" value="RRM"/>
    <property type="match status" value="5"/>
</dbReference>
<feature type="domain" description="RRM" evidence="7">
    <location>
        <begin position="49"/>
        <end position="172"/>
    </location>
</feature>
<evidence type="ECO:0000256" key="5">
    <source>
        <dbReference type="PROSITE-ProRule" id="PRU00176"/>
    </source>
</evidence>
<feature type="compositionally biased region" description="Basic residues" evidence="6">
    <location>
        <begin position="893"/>
        <end position="903"/>
    </location>
</feature>
<keyword evidence="9" id="KW-1185">Reference proteome</keyword>
<feature type="region of interest" description="Disordered" evidence="6">
    <location>
        <begin position="177"/>
        <end position="220"/>
    </location>
</feature>
<dbReference type="PANTHER" id="PTHR48039:SF5">
    <property type="entry name" value="RNA-BINDING PROTEIN 28"/>
    <property type="match status" value="1"/>
</dbReference>
<dbReference type="PANTHER" id="PTHR48039">
    <property type="entry name" value="RNA-BINDING MOTIF PROTEIN 14B"/>
    <property type="match status" value="1"/>
</dbReference>
<evidence type="ECO:0000313" key="9">
    <source>
        <dbReference type="Proteomes" id="UP001150907"/>
    </source>
</evidence>
<dbReference type="Gene3D" id="3.30.70.330">
    <property type="match status" value="5"/>
</dbReference>
<dbReference type="EMBL" id="JANBQF010000334">
    <property type="protein sequence ID" value="KAJ2002107.1"/>
    <property type="molecule type" value="Genomic_DNA"/>
</dbReference>
<evidence type="ECO:0000256" key="1">
    <source>
        <dbReference type="ARBA" id="ARBA00004123"/>
    </source>
</evidence>
<organism evidence="8 9">
    <name type="scientific">Coemansia thaxteri</name>
    <dbReference type="NCBI Taxonomy" id="2663907"/>
    <lineage>
        <taxon>Eukaryota</taxon>
        <taxon>Fungi</taxon>
        <taxon>Fungi incertae sedis</taxon>
        <taxon>Zoopagomycota</taxon>
        <taxon>Kickxellomycotina</taxon>
        <taxon>Kickxellomycetes</taxon>
        <taxon>Kickxellales</taxon>
        <taxon>Kickxellaceae</taxon>
        <taxon>Coemansia</taxon>
    </lineage>
</organism>
<keyword evidence="2" id="KW-0677">Repeat</keyword>
<dbReference type="OrthoDB" id="267048at2759"/>
<feature type="region of interest" description="Disordered" evidence="6">
    <location>
        <begin position="398"/>
        <end position="467"/>
    </location>
</feature>
<feature type="region of interest" description="Disordered" evidence="6">
    <location>
        <begin position="20"/>
        <end position="41"/>
    </location>
</feature>
<dbReference type="InterPro" id="IPR000504">
    <property type="entry name" value="RRM_dom"/>
</dbReference>
<evidence type="ECO:0000259" key="7">
    <source>
        <dbReference type="PROSITE" id="PS50102"/>
    </source>
</evidence>
<feature type="region of interest" description="Disordered" evidence="6">
    <location>
        <begin position="86"/>
        <end position="127"/>
    </location>
</feature>
<evidence type="ECO:0000313" key="8">
    <source>
        <dbReference type="EMBL" id="KAJ2002107.1"/>
    </source>
</evidence>
<proteinExistence type="predicted"/>
<comment type="subcellular location">
    <subcellularLocation>
        <location evidence="1">Nucleus</location>
    </subcellularLocation>
</comment>
<feature type="compositionally biased region" description="Low complexity" evidence="6">
    <location>
        <begin position="832"/>
        <end position="850"/>
    </location>
</feature>
<sequence length="903" mass="99176">MSTELDTLFDKFDQAESEVQAPAAASAEATQSQAVSTVAKAPKEKYAKSMLFVRGIPKDATNQELEEYFSNIGPVRSCFVVGEKKPEAPAKADKDAETKDDTKDDGSTEPADAKGNEPKKDDDDSAKVVPVKNRGFGFVQFVLPEDAVRAVAELAEVKFRGTKRLMFDFAIRKNAQDGEEVSKPAATPAKRTRLEPPGKPLTTERPAKKPKPPSGTKVESRTIVISNIPKGVTKKALVKKVKKSGDPHSVFYPIPFDGASEEELQDGAGGSAYVTYDDHSTAQRALKALNNHIFKGAKLTVKLKTEYLDKNARLIVRNLPFKVRERELENLFSASGTVLKVDLPRKFTGGPLRGFAFVQMGDYESAERAIAKWNSHDLQGRVITVALAVAKDKFKEMEENGEIERPNFHGDDSNEDSDVEMASGDDNVDSGEDDDAEHGSDAASDQDLEGKDVDDMEDSDSEPNDVVDESLQEGCTLFIRNLSFDSDEDGLFELFKAFGKLRYCRIVYDSYTGKSRGTAFVCFWKSSDAASCLELAQKAQALSEKLSSVPSSMLPDQRNKSVLLQEAPSKLDATSQFSLDGRMLSIARAVDRNTAHDLATEGLQKRKSKDNRNAYLLKEGIVFPDTPAATHMAPTDLEHHVKEYGVRKNQIYKNPNLYLSKTRLTVHNLPRAVDDAALRTAAISAIGKFKQEVKDKARQPLSQDEMSEGWDKRPHVSQAKIVRSVDRVDVATGKARSKGYGFIEFSTHAHALACLRYLNFRNTAQSFSKDLIDDDEPEGVENKSAYKISRRSLRVMFAIENAQVVKKRELRFTLAAKHRASKEAHDGTAQPARPSSSRGGSARGKPSKGGSRAEKKHASKGGRADKGHASKGKSFGVQSSSRRNGGKEDSKSGRSKHGGKQQK</sequence>
<dbReference type="InterPro" id="IPR035979">
    <property type="entry name" value="RBD_domain_sf"/>
</dbReference>
<feature type="domain" description="RRM" evidence="7">
    <location>
        <begin position="475"/>
        <end position="569"/>
    </location>
</feature>
<feature type="domain" description="RRM" evidence="7">
    <location>
        <begin position="312"/>
        <end position="390"/>
    </location>
</feature>
<dbReference type="SUPFAM" id="SSF54928">
    <property type="entry name" value="RNA-binding domain, RBD"/>
    <property type="match status" value="5"/>
</dbReference>
<dbReference type="GO" id="GO:0005634">
    <property type="term" value="C:nucleus"/>
    <property type="evidence" value="ECO:0007669"/>
    <property type="project" value="UniProtKB-SubCell"/>
</dbReference>
<gene>
    <name evidence="8" type="primary">NOP4</name>
    <name evidence="8" type="ORF">H4R26_003779</name>
</gene>
<name>A0A9W8BAK4_9FUNG</name>
<feature type="domain" description="RRM" evidence="7">
    <location>
        <begin position="662"/>
        <end position="800"/>
    </location>
</feature>
<dbReference type="Pfam" id="PF00076">
    <property type="entry name" value="RRM_1"/>
    <property type="match status" value="4"/>
</dbReference>
<protein>
    <submittedName>
        <fullName evidence="8">RNA recognition motif-containing protein</fullName>
    </submittedName>
</protein>
<dbReference type="GO" id="GO:0003729">
    <property type="term" value="F:mRNA binding"/>
    <property type="evidence" value="ECO:0007669"/>
    <property type="project" value="TreeGrafter"/>
</dbReference>
<evidence type="ECO:0000256" key="6">
    <source>
        <dbReference type="SAM" id="MobiDB-lite"/>
    </source>
</evidence>
<keyword evidence="4" id="KW-0539">Nucleus</keyword>
<feature type="compositionally biased region" description="Acidic residues" evidence="6">
    <location>
        <begin position="426"/>
        <end position="436"/>
    </location>
</feature>
<dbReference type="Proteomes" id="UP001150907">
    <property type="component" value="Unassembled WGS sequence"/>
</dbReference>
<feature type="compositionally biased region" description="Low complexity" evidence="6">
    <location>
        <begin position="20"/>
        <end position="37"/>
    </location>
</feature>